<dbReference type="GeneID" id="63684278"/>
<accession>M5FQL5</accession>
<gene>
    <name evidence="2" type="ORF">DACRYDRAFT_111341</name>
</gene>
<reference evidence="2 3" key="1">
    <citation type="journal article" date="2012" name="Science">
        <title>The Paleozoic origin of enzymatic lignin decomposition reconstructed from 31 fungal genomes.</title>
        <authorList>
            <person name="Floudas D."/>
            <person name="Binder M."/>
            <person name="Riley R."/>
            <person name="Barry K."/>
            <person name="Blanchette R.A."/>
            <person name="Henrissat B."/>
            <person name="Martinez A.T."/>
            <person name="Otillar R."/>
            <person name="Spatafora J.W."/>
            <person name="Yadav J.S."/>
            <person name="Aerts A."/>
            <person name="Benoit I."/>
            <person name="Boyd A."/>
            <person name="Carlson A."/>
            <person name="Copeland A."/>
            <person name="Coutinho P.M."/>
            <person name="de Vries R.P."/>
            <person name="Ferreira P."/>
            <person name="Findley K."/>
            <person name="Foster B."/>
            <person name="Gaskell J."/>
            <person name="Glotzer D."/>
            <person name="Gorecki P."/>
            <person name="Heitman J."/>
            <person name="Hesse C."/>
            <person name="Hori C."/>
            <person name="Igarashi K."/>
            <person name="Jurgens J.A."/>
            <person name="Kallen N."/>
            <person name="Kersten P."/>
            <person name="Kohler A."/>
            <person name="Kuees U."/>
            <person name="Kumar T.K.A."/>
            <person name="Kuo A."/>
            <person name="LaButti K."/>
            <person name="Larrondo L.F."/>
            <person name="Lindquist E."/>
            <person name="Ling A."/>
            <person name="Lombard V."/>
            <person name="Lucas S."/>
            <person name="Lundell T."/>
            <person name="Martin R."/>
            <person name="McLaughlin D.J."/>
            <person name="Morgenstern I."/>
            <person name="Morin E."/>
            <person name="Murat C."/>
            <person name="Nagy L.G."/>
            <person name="Nolan M."/>
            <person name="Ohm R.A."/>
            <person name="Patyshakuliyeva A."/>
            <person name="Rokas A."/>
            <person name="Ruiz-Duenas F.J."/>
            <person name="Sabat G."/>
            <person name="Salamov A."/>
            <person name="Samejima M."/>
            <person name="Schmutz J."/>
            <person name="Slot J.C."/>
            <person name="St John F."/>
            <person name="Stenlid J."/>
            <person name="Sun H."/>
            <person name="Sun S."/>
            <person name="Syed K."/>
            <person name="Tsang A."/>
            <person name="Wiebenga A."/>
            <person name="Young D."/>
            <person name="Pisabarro A."/>
            <person name="Eastwood D.C."/>
            <person name="Martin F."/>
            <person name="Cullen D."/>
            <person name="Grigoriev I.V."/>
            <person name="Hibbett D.S."/>
        </authorList>
    </citation>
    <scope>NUCLEOTIDE SEQUENCE [LARGE SCALE GENOMIC DNA]</scope>
    <source>
        <strain evidence="2 3">DJM-731 SS1</strain>
    </source>
</reference>
<protein>
    <submittedName>
        <fullName evidence="2">Uncharacterized protein</fullName>
    </submittedName>
</protein>
<proteinExistence type="predicted"/>
<dbReference type="RefSeq" id="XP_040624721.1">
    <property type="nucleotide sequence ID" value="XM_040769216.1"/>
</dbReference>
<name>M5FQL5_DACPD</name>
<keyword evidence="1" id="KW-0472">Membrane</keyword>
<sequence>MHQALLDAEFKANTAKMFREEMAEGSQKTFEQKVMAARVHFAFRCKKVKNGLLNSLLLAWMSIKEGGQILKVIMKKYSPQMAVFLIWIGISWAALQLNLNILHPSTFFPSSFPSSQA</sequence>
<keyword evidence="3" id="KW-1185">Reference proteome</keyword>
<feature type="transmembrane region" description="Helical" evidence="1">
    <location>
        <begin position="81"/>
        <end position="102"/>
    </location>
</feature>
<dbReference type="EMBL" id="JH795875">
    <property type="protein sequence ID" value="EJT97823.1"/>
    <property type="molecule type" value="Genomic_DNA"/>
</dbReference>
<keyword evidence="1" id="KW-0812">Transmembrane</keyword>
<evidence type="ECO:0000256" key="1">
    <source>
        <dbReference type="SAM" id="Phobius"/>
    </source>
</evidence>
<evidence type="ECO:0000313" key="2">
    <source>
        <dbReference type="EMBL" id="EJT97823.1"/>
    </source>
</evidence>
<organism evidence="2 3">
    <name type="scientific">Dacryopinax primogenitus (strain DJM 731)</name>
    <name type="common">Brown rot fungus</name>
    <dbReference type="NCBI Taxonomy" id="1858805"/>
    <lineage>
        <taxon>Eukaryota</taxon>
        <taxon>Fungi</taxon>
        <taxon>Dikarya</taxon>
        <taxon>Basidiomycota</taxon>
        <taxon>Agaricomycotina</taxon>
        <taxon>Dacrymycetes</taxon>
        <taxon>Dacrymycetales</taxon>
        <taxon>Dacrymycetaceae</taxon>
        <taxon>Dacryopinax</taxon>
    </lineage>
</organism>
<dbReference type="Proteomes" id="UP000030653">
    <property type="component" value="Unassembled WGS sequence"/>
</dbReference>
<keyword evidence="1" id="KW-1133">Transmembrane helix</keyword>
<dbReference type="AlphaFoldDB" id="M5FQL5"/>
<dbReference type="HOGENOM" id="CLU_2084769_0_0_1"/>
<evidence type="ECO:0000313" key="3">
    <source>
        <dbReference type="Proteomes" id="UP000030653"/>
    </source>
</evidence>